<dbReference type="PANTHER" id="PTHR46669:SF1">
    <property type="entry name" value="LEUCINE-RICH PPR MOTIF-CONTAINING PROTEIN, MITOCHONDRIAL"/>
    <property type="match status" value="1"/>
</dbReference>
<organism evidence="2 3">
    <name type="scientific">Habropoda laboriosa</name>
    <dbReference type="NCBI Taxonomy" id="597456"/>
    <lineage>
        <taxon>Eukaryota</taxon>
        <taxon>Metazoa</taxon>
        <taxon>Ecdysozoa</taxon>
        <taxon>Arthropoda</taxon>
        <taxon>Hexapoda</taxon>
        <taxon>Insecta</taxon>
        <taxon>Pterygota</taxon>
        <taxon>Neoptera</taxon>
        <taxon>Endopterygota</taxon>
        <taxon>Hymenoptera</taxon>
        <taxon>Apocrita</taxon>
        <taxon>Aculeata</taxon>
        <taxon>Apoidea</taxon>
        <taxon>Anthophila</taxon>
        <taxon>Apidae</taxon>
        <taxon>Habropoda</taxon>
    </lineage>
</organism>
<dbReference type="GO" id="GO:0003730">
    <property type="term" value="F:mRNA 3'-UTR binding"/>
    <property type="evidence" value="ECO:0007669"/>
    <property type="project" value="TreeGrafter"/>
</dbReference>
<dbReference type="PROSITE" id="PS51375">
    <property type="entry name" value="PPR"/>
    <property type="match status" value="2"/>
</dbReference>
<name>A0A0L7R9V2_9HYME</name>
<feature type="non-terminal residue" evidence="2">
    <location>
        <position position="1"/>
    </location>
</feature>
<evidence type="ECO:0000313" key="2">
    <source>
        <dbReference type="EMBL" id="KOC67638.1"/>
    </source>
</evidence>
<dbReference type="Proteomes" id="UP000053825">
    <property type="component" value="Unassembled WGS sequence"/>
</dbReference>
<reference evidence="2 3" key="1">
    <citation type="submission" date="2015-07" db="EMBL/GenBank/DDBJ databases">
        <title>The genome of Habropoda laboriosa.</title>
        <authorList>
            <person name="Pan H."/>
            <person name="Kapheim K."/>
        </authorList>
    </citation>
    <scope>NUCLEOTIDE SEQUENCE [LARGE SCALE GENOMIC DNA]</scope>
    <source>
        <strain evidence="2">0110345459</strain>
    </source>
</reference>
<proteinExistence type="predicted"/>
<gene>
    <name evidence="2" type="ORF">WH47_11386</name>
</gene>
<sequence length="544" mass="63163">IDEPQMIEKKLISEKIAAISSHVSRHKWIQKEEITSITDNINLLYIMNKHQVLLLLDWCNKVIDCLPLDKVELGKSLWLHLTALNFRLQISHYNALLKLYVKNEYDFSPMKLLKDMINNGIHPDERTYETCIEYYCMKGNISEALTLLENMQRMQLPLSESIFNLLLMGYSQSGNIESAFAVLNSMKQKKIKLTTETYAAVMCAYAKLNDIDKIKGIIKACNLKNIHFTNKYILNVIYTLATNDTNSSKVSSTHIETMCQYLKKKSIISTDEVQILLKLVAINETDVVMTALSYICLDTNTSQYKDIMKLILQQIVNKSMVANEIIKLCTVFKNEKAFKELLLMSLYYSLLKNDCVSLPLLRECKLHCIIRPHYFWPLLIKQAYKYDVQGILNVIKIMVNDFNVLPCIDTVTDYVLPFTFGNVPYVRSLLMKYGINESTINNAYVLLMLKKFKSKEAAMYLENFPGKYYYRIIAHDLRHTTIYKNDVYNFVYISLNLIENMDLDTTFKSNNESFEPTFVSMDKQLCDLMIDFPGHKGWFTKVQN</sequence>
<protein>
    <submittedName>
        <fullName evidence="2">Leucine-rich PPR motif-containing protein, mitochondrial</fullName>
    </submittedName>
</protein>
<feature type="repeat" description="PPR" evidence="1">
    <location>
        <begin position="124"/>
        <end position="158"/>
    </location>
</feature>
<dbReference type="PANTHER" id="PTHR46669">
    <property type="entry name" value="LEUCINE-RICH PPR MOTIF-CONTAINING PROTEIN, MITOCHONDRIAL"/>
    <property type="match status" value="1"/>
</dbReference>
<dbReference type="EMBL" id="KQ414620">
    <property type="protein sequence ID" value="KOC67638.1"/>
    <property type="molecule type" value="Genomic_DNA"/>
</dbReference>
<dbReference type="GO" id="GO:0070129">
    <property type="term" value="P:regulation of mitochondrial translation"/>
    <property type="evidence" value="ECO:0007669"/>
    <property type="project" value="TreeGrafter"/>
</dbReference>
<dbReference type="AlphaFoldDB" id="A0A0L7R9V2"/>
<dbReference type="STRING" id="597456.A0A0L7R9V2"/>
<feature type="repeat" description="PPR" evidence="1">
    <location>
        <begin position="159"/>
        <end position="193"/>
    </location>
</feature>
<dbReference type="Gene3D" id="1.25.40.10">
    <property type="entry name" value="Tetratricopeptide repeat domain"/>
    <property type="match status" value="1"/>
</dbReference>
<dbReference type="InterPro" id="IPR002885">
    <property type="entry name" value="PPR_rpt"/>
</dbReference>
<evidence type="ECO:0000256" key="1">
    <source>
        <dbReference type="PROSITE-ProRule" id="PRU00708"/>
    </source>
</evidence>
<accession>A0A0L7R9V2</accession>
<keyword evidence="3" id="KW-1185">Reference proteome</keyword>
<dbReference type="OrthoDB" id="185373at2759"/>
<dbReference type="GO" id="GO:0005634">
    <property type="term" value="C:nucleus"/>
    <property type="evidence" value="ECO:0007669"/>
    <property type="project" value="TreeGrafter"/>
</dbReference>
<dbReference type="InterPro" id="IPR033490">
    <property type="entry name" value="LRP130"/>
</dbReference>
<dbReference type="Pfam" id="PF13041">
    <property type="entry name" value="PPR_2"/>
    <property type="match status" value="1"/>
</dbReference>
<dbReference type="InterPro" id="IPR011990">
    <property type="entry name" value="TPR-like_helical_dom_sf"/>
</dbReference>
<dbReference type="NCBIfam" id="TIGR00756">
    <property type="entry name" value="PPR"/>
    <property type="match status" value="2"/>
</dbReference>
<evidence type="ECO:0000313" key="3">
    <source>
        <dbReference type="Proteomes" id="UP000053825"/>
    </source>
</evidence>
<dbReference type="Pfam" id="PF12854">
    <property type="entry name" value="PPR_1"/>
    <property type="match status" value="1"/>
</dbReference>
<dbReference type="GO" id="GO:0005739">
    <property type="term" value="C:mitochondrion"/>
    <property type="evidence" value="ECO:0007669"/>
    <property type="project" value="TreeGrafter"/>
</dbReference>